<name>W8RZV1_STUST</name>
<dbReference type="AlphaFoldDB" id="W8RZV1"/>
<sequence length="62" mass="7058">MAAVRLFFSMKSMSEVNGLTIRPSCLRAPVRIACFAERIEGRRLYRCRGPLIEVTDAPFEKP</sequence>
<organism evidence="1 2">
    <name type="scientific">Stutzerimonas stutzeri</name>
    <name type="common">Pseudomonas stutzeri</name>
    <dbReference type="NCBI Taxonomy" id="316"/>
    <lineage>
        <taxon>Bacteria</taxon>
        <taxon>Pseudomonadati</taxon>
        <taxon>Pseudomonadota</taxon>
        <taxon>Gammaproteobacteria</taxon>
        <taxon>Pseudomonadales</taxon>
        <taxon>Pseudomonadaceae</taxon>
        <taxon>Stutzerimonas</taxon>
    </lineage>
</organism>
<dbReference type="Proteomes" id="UP000019522">
    <property type="component" value="Chromosome"/>
</dbReference>
<dbReference type="KEGG" id="pstt:CH92_18220"/>
<accession>W8RZV1</accession>
<reference evidence="1 2" key="2">
    <citation type="submission" date="2014-03" db="EMBL/GenBank/DDBJ databases">
        <authorList>
            <person name="Baltrus D."/>
            <person name="Dougherty K."/>
        </authorList>
    </citation>
    <scope>NUCLEOTIDE SEQUENCE</scope>
    <source>
        <strain evidence="1 2">28a24</strain>
    </source>
</reference>
<evidence type="ECO:0000313" key="2">
    <source>
        <dbReference type="Proteomes" id="UP000019522"/>
    </source>
</evidence>
<protein>
    <submittedName>
        <fullName evidence="1">Uncharacterized protein</fullName>
    </submittedName>
</protein>
<reference evidence="2" key="1">
    <citation type="journal article" date="2014" name="Genome Announc.">
        <title>Complete Genome Sequence of the Highly Transformable Pseudomonas stutzeri Strain 28a24.</title>
        <authorList>
            <person name="Smith B.A."/>
            <person name="Dougherty K.M."/>
            <person name="Baltrus D.A."/>
        </authorList>
    </citation>
    <scope>NUCLEOTIDE SEQUENCE [LARGE SCALE GENOMIC DNA]</scope>
    <source>
        <strain evidence="2">28a24</strain>
    </source>
</reference>
<dbReference type="EMBL" id="CP007441">
    <property type="protein sequence ID" value="AHL77686.1"/>
    <property type="molecule type" value="Genomic_DNA"/>
</dbReference>
<dbReference type="PATRIC" id="fig|316.77.peg.3635"/>
<evidence type="ECO:0000313" key="1">
    <source>
        <dbReference type="EMBL" id="AHL77686.1"/>
    </source>
</evidence>
<proteinExistence type="predicted"/>
<gene>
    <name evidence="1" type="ORF">CH92_18220</name>
</gene>